<reference evidence="1" key="1">
    <citation type="submission" date="2021-06" db="EMBL/GenBank/DDBJ databases">
        <authorList>
            <person name="Kallberg Y."/>
            <person name="Tangrot J."/>
            <person name="Rosling A."/>
        </authorList>
    </citation>
    <scope>NUCLEOTIDE SEQUENCE</scope>
    <source>
        <strain evidence="1">IN212</strain>
    </source>
</reference>
<accession>A0A9N9JFH4</accession>
<protein>
    <submittedName>
        <fullName evidence="1">2137_t:CDS:1</fullName>
    </submittedName>
</protein>
<feature type="non-terminal residue" evidence="1">
    <location>
        <position position="1"/>
    </location>
</feature>
<sequence>GLEETEKASALTLKEIFHILNHKAMQLDDNKGLMQQVFFWLSLLCGLCGDNAERIAFNNIFRYNDDRLYLIFNYKKIINANIKTEQIWKKF</sequence>
<dbReference type="AlphaFoldDB" id="A0A9N9JFH4"/>
<keyword evidence="2" id="KW-1185">Reference proteome</keyword>
<dbReference type="Proteomes" id="UP000789396">
    <property type="component" value="Unassembled WGS sequence"/>
</dbReference>
<evidence type="ECO:0000313" key="1">
    <source>
        <dbReference type="EMBL" id="CAG8776137.1"/>
    </source>
</evidence>
<dbReference type="OrthoDB" id="2353628at2759"/>
<proteinExistence type="predicted"/>
<dbReference type="EMBL" id="CAJVPZ010049598">
    <property type="protein sequence ID" value="CAG8776137.1"/>
    <property type="molecule type" value="Genomic_DNA"/>
</dbReference>
<comment type="caution">
    <text evidence="1">The sequence shown here is derived from an EMBL/GenBank/DDBJ whole genome shotgun (WGS) entry which is preliminary data.</text>
</comment>
<gene>
    <name evidence="1" type="ORF">RFULGI_LOCUS15443</name>
</gene>
<evidence type="ECO:0000313" key="2">
    <source>
        <dbReference type="Proteomes" id="UP000789396"/>
    </source>
</evidence>
<organism evidence="1 2">
    <name type="scientific">Racocetra fulgida</name>
    <dbReference type="NCBI Taxonomy" id="60492"/>
    <lineage>
        <taxon>Eukaryota</taxon>
        <taxon>Fungi</taxon>
        <taxon>Fungi incertae sedis</taxon>
        <taxon>Mucoromycota</taxon>
        <taxon>Glomeromycotina</taxon>
        <taxon>Glomeromycetes</taxon>
        <taxon>Diversisporales</taxon>
        <taxon>Gigasporaceae</taxon>
        <taxon>Racocetra</taxon>
    </lineage>
</organism>
<name>A0A9N9JFH4_9GLOM</name>
<feature type="non-terminal residue" evidence="1">
    <location>
        <position position="91"/>
    </location>
</feature>